<feature type="transmembrane region" description="Helical" evidence="1">
    <location>
        <begin position="12"/>
        <end position="28"/>
    </location>
</feature>
<sequence length="65" mass="7544">MKWYKLNLINKAVFVIAFAILIFILFGSKGPWDLYFYIFCGAILFIVLLIDAVVQAIKDDNRTKK</sequence>
<evidence type="ECO:0000256" key="1">
    <source>
        <dbReference type="SAM" id="Phobius"/>
    </source>
</evidence>
<dbReference type="Proteomes" id="UP000251545">
    <property type="component" value="Unassembled WGS sequence"/>
</dbReference>
<proteinExistence type="predicted"/>
<protein>
    <submittedName>
        <fullName evidence="2">Uncharacterized protein</fullName>
    </submittedName>
</protein>
<evidence type="ECO:0000313" key="2">
    <source>
        <dbReference type="EMBL" id="PQV44488.1"/>
    </source>
</evidence>
<dbReference type="AlphaFoldDB" id="A0A362X4I2"/>
<name>A0A362X4I2_9FLAO</name>
<keyword evidence="1" id="KW-0472">Membrane</keyword>
<dbReference type="EMBL" id="PVEO01000022">
    <property type="protein sequence ID" value="PQV44488.1"/>
    <property type="molecule type" value="Genomic_DNA"/>
</dbReference>
<reference evidence="2 3" key="1">
    <citation type="submission" date="2018-02" db="EMBL/GenBank/DDBJ databases">
        <title>Genomic Encyclopedia of Archaeal and Bacterial Type Strains, Phase II (KMG-II): from individual species to whole genera.</title>
        <authorList>
            <person name="Goeker M."/>
        </authorList>
    </citation>
    <scope>NUCLEOTIDE SEQUENCE [LARGE SCALE GENOMIC DNA]</scope>
    <source>
        <strain evidence="2 3">DSM 21165</strain>
    </source>
</reference>
<keyword evidence="1" id="KW-0812">Transmembrane</keyword>
<feature type="transmembrane region" description="Helical" evidence="1">
    <location>
        <begin position="34"/>
        <end position="57"/>
    </location>
</feature>
<gene>
    <name evidence="2" type="ORF">CLV33_1222</name>
</gene>
<accession>A0A362X4I2</accession>
<keyword evidence="1" id="KW-1133">Transmembrane helix</keyword>
<organism evidence="2 3">
    <name type="scientific">Jejuia pallidilutea</name>
    <dbReference type="NCBI Taxonomy" id="504487"/>
    <lineage>
        <taxon>Bacteria</taxon>
        <taxon>Pseudomonadati</taxon>
        <taxon>Bacteroidota</taxon>
        <taxon>Flavobacteriia</taxon>
        <taxon>Flavobacteriales</taxon>
        <taxon>Flavobacteriaceae</taxon>
        <taxon>Jejuia</taxon>
    </lineage>
</organism>
<evidence type="ECO:0000313" key="3">
    <source>
        <dbReference type="Proteomes" id="UP000251545"/>
    </source>
</evidence>
<comment type="caution">
    <text evidence="2">The sequence shown here is derived from an EMBL/GenBank/DDBJ whole genome shotgun (WGS) entry which is preliminary data.</text>
</comment>